<dbReference type="InterPro" id="IPR011009">
    <property type="entry name" value="Kinase-like_dom_sf"/>
</dbReference>
<dbReference type="PANTHER" id="PTHR43895">
    <property type="entry name" value="CALCIUM/CALMODULIN-DEPENDENT PROTEIN KINASE KINASE-RELATED"/>
    <property type="match status" value="1"/>
</dbReference>
<evidence type="ECO:0000256" key="1">
    <source>
        <dbReference type="ARBA" id="ARBA00006234"/>
    </source>
</evidence>
<dbReference type="Pfam" id="PF00069">
    <property type="entry name" value="Pkinase"/>
    <property type="match status" value="1"/>
</dbReference>
<comment type="similarity">
    <text evidence="1">Belongs to the protein kinase superfamily. CAMK Ser/Thr protein kinase family. SNF1 subfamily.</text>
</comment>
<dbReference type="FunFam" id="3.30.200.20:FF:000042">
    <property type="entry name" value="Aurora kinase A"/>
    <property type="match status" value="1"/>
</dbReference>
<evidence type="ECO:0000256" key="4">
    <source>
        <dbReference type="ARBA" id="ARBA00022741"/>
    </source>
</evidence>
<name>A0A396INU8_MEDTR</name>
<keyword evidence="6" id="KW-0067">ATP-binding</keyword>
<feature type="domain" description="Protein kinase" evidence="8">
    <location>
        <begin position="12"/>
        <end position="257"/>
    </location>
</feature>
<keyword evidence="5" id="KW-0418">Kinase</keyword>
<evidence type="ECO:0000256" key="7">
    <source>
        <dbReference type="ARBA" id="ARBA00058225"/>
    </source>
</evidence>
<protein>
    <recommendedName>
        <fullName evidence="8">Protein kinase domain-containing protein</fullName>
    </recommendedName>
</protein>
<reference evidence="9" key="1">
    <citation type="journal article" date="2018" name="Nat. Plants">
        <title>Whole-genome landscape of Medicago truncatula symbiotic genes.</title>
        <authorList>
            <person name="Pecrix Y."/>
            <person name="Gamas P."/>
            <person name="Carrere S."/>
        </authorList>
    </citation>
    <scope>NUCLEOTIDE SEQUENCE</scope>
    <source>
        <tissue evidence="9">Leaves</tissue>
    </source>
</reference>
<dbReference type="GO" id="GO:0004674">
    <property type="term" value="F:protein serine/threonine kinase activity"/>
    <property type="evidence" value="ECO:0007669"/>
    <property type="project" value="UniProtKB-KW"/>
</dbReference>
<sequence>MDSEGKLLMNRYEFRKPLGQENFAKVYKERDLRTGDMVAVKVIDKEKVLRAGMMVQTKWEIATIGRVKHPNVLRLYEVLATKTKIYLILEYAKGGDLFPQILKGNFNYNQATQYFQQLVSALDFCHKKGVYNRDLKPENLLLDENGVLKIADFVFSTFIESHRYNMLQTMCGTLMYVAPYVLRGKGYYGEKSDNLMELYRKIHKGEYKCHPDFQSRYVDYYQRFSIPTLIVEYLTAKIPALKDIVWIWQSEKKHNNS</sequence>
<dbReference type="SUPFAM" id="SSF56112">
    <property type="entry name" value="Protein kinase-like (PK-like)"/>
    <property type="match status" value="1"/>
</dbReference>
<evidence type="ECO:0000256" key="3">
    <source>
        <dbReference type="ARBA" id="ARBA00022679"/>
    </source>
</evidence>
<comment type="function">
    <text evidence="7">CIPK serine-threonine protein kinases interact with CBL proteins. Binding of a CBL protein to the regulatory NAF domain of CIPK protein lead to the activation of the kinase in a calcium-dependent manner.</text>
</comment>
<dbReference type="FunFam" id="1.10.510.10:FF:000571">
    <property type="entry name" value="Maternal embryonic leucine zipper kinase"/>
    <property type="match status" value="1"/>
</dbReference>
<dbReference type="PROSITE" id="PS50011">
    <property type="entry name" value="PROTEIN_KINASE_DOM"/>
    <property type="match status" value="1"/>
</dbReference>
<dbReference type="GO" id="GO:0005524">
    <property type="term" value="F:ATP binding"/>
    <property type="evidence" value="ECO:0007669"/>
    <property type="project" value="UniProtKB-KW"/>
</dbReference>
<dbReference type="AlphaFoldDB" id="A0A396INU8"/>
<dbReference type="Gramene" id="rna14452">
    <property type="protein sequence ID" value="RHN66461.1"/>
    <property type="gene ID" value="gene14452"/>
</dbReference>
<dbReference type="PANTHER" id="PTHR43895:SF159">
    <property type="entry name" value="NON-SPECIFIC SERINE_THREONINE PROTEIN KINASE"/>
    <property type="match status" value="1"/>
</dbReference>
<accession>A0A396INU8</accession>
<evidence type="ECO:0000313" key="9">
    <source>
        <dbReference type="EMBL" id="RHN66461.1"/>
    </source>
</evidence>
<evidence type="ECO:0000259" key="8">
    <source>
        <dbReference type="PROSITE" id="PS50011"/>
    </source>
</evidence>
<keyword evidence="3 9" id="KW-0808">Transferase</keyword>
<dbReference type="Gene3D" id="1.10.510.10">
    <property type="entry name" value="Transferase(Phosphotransferase) domain 1"/>
    <property type="match status" value="1"/>
</dbReference>
<organism evidence="9">
    <name type="scientific">Medicago truncatula</name>
    <name type="common">Barrel medic</name>
    <name type="synonym">Medicago tribuloides</name>
    <dbReference type="NCBI Taxonomy" id="3880"/>
    <lineage>
        <taxon>Eukaryota</taxon>
        <taxon>Viridiplantae</taxon>
        <taxon>Streptophyta</taxon>
        <taxon>Embryophyta</taxon>
        <taxon>Tracheophyta</taxon>
        <taxon>Spermatophyta</taxon>
        <taxon>Magnoliopsida</taxon>
        <taxon>eudicotyledons</taxon>
        <taxon>Gunneridae</taxon>
        <taxon>Pentapetalae</taxon>
        <taxon>rosids</taxon>
        <taxon>fabids</taxon>
        <taxon>Fabales</taxon>
        <taxon>Fabaceae</taxon>
        <taxon>Papilionoideae</taxon>
        <taxon>50 kb inversion clade</taxon>
        <taxon>NPAAA clade</taxon>
        <taxon>Hologalegina</taxon>
        <taxon>IRL clade</taxon>
        <taxon>Trifolieae</taxon>
        <taxon>Medicago</taxon>
    </lineage>
</organism>
<evidence type="ECO:0000256" key="6">
    <source>
        <dbReference type="ARBA" id="ARBA00022840"/>
    </source>
</evidence>
<proteinExistence type="inferred from homology"/>
<dbReference type="InterPro" id="IPR000719">
    <property type="entry name" value="Prot_kinase_dom"/>
</dbReference>
<comment type="caution">
    <text evidence="9">The sequence shown here is derived from an EMBL/GenBank/DDBJ whole genome shotgun (WGS) entry which is preliminary data.</text>
</comment>
<dbReference type="EMBL" id="PSQE01000003">
    <property type="protein sequence ID" value="RHN66461.1"/>
    <property type="molecule type" value="Genomic_DNA"/>
</dbReference>
<gene>
    <name evidence="9" type="ORF">MtrunA17_Chr3g0091311</name>
</gene>
<dbReference type="SMART" id="SM00220">
    <property type="entry name" value="S_TKc"/>
    <property type="match status" value="1"/>
</dbReference>
<evidence type="ECO:0000256" key="5">
    <source>
        <dbReference type="ARBA" id="ARBA00022777"/>
    </source>
</evidence>
<keyword evidence="2" id="KW-0723">Serine/threonine-protein kinase</keyword>
<keyword evidence="4" id="KW-0547">Nucleotide-binding</keyword>
<evidence type="ECO:0000256" key="2">
    <source>
        <dbReference type="ARBA" id="ARBA00022527"/>
    </source>
</evidence>
<dbReference type="Proteomes" id="UP000265566">
    <property type="component" value="Chromosome 3"/>
</dbReference>